<dbReference type="InParanoid" id="A0A0C3BHA1"/>
<dbReference type="HOGENOM" id="CLU_2498652_0_0_1"/>
<gene>
    <name evidence="1" type="ORF">PILCRDRAFT_816874</name>
</gene>
<sequence length="86" mass="9385">MGKNQPCLQQICILCGNPEFSYRGRIVLVDSFVSCCAILGSTVDDFETCDMMVKKTLRSVLISITMQPGRTTVSGPELKIAAQIGR</sequence>
<dbReference type="AlphaFoldDB" id="A0A0C3BHA1"/>
<protein>
    <submittedName>
        <fullName evidence="1">Uncharacterized protein</fullName>
    </submittedName>
</protein>
<evidence type="ECO:0000313" key="1">
    <source>
        <dbReference type="EMBL" id="KIM85673.1"/>
    </source>
</evidence>
<dbReference type="EMBL" id="KN832984">
    <property type="protein sequence ID" value="KIM85673.1"/>
    <property type="molecule type" value="Genomic_DNA"/>
</dbReference>
<proteinExistence type="predicted"/>
<keyword evidence="2" id="KW-1185">Reference proteome</keyword>
<reference evidence="1 2" key="1">
    <citation type="submission" date="2014-04" db="EMBL/GenBank/DDBJ databases">
        <authorList>
            <consortium name="DOE Joint Genome Institute"/>
            <person name="Kuo A."/>
            <person name="Tarkka M."/>
            <person name="Buscot F."/>
            <person name="Kohler A."/>
            <person name="Nagy L.G."/>
            <person name="Floudas D."/>
            <person name="Copeland A."/>
            <person name="Barry K.W."/>
            <person name="Cichocki N."/>
            <person name="Veneault-Fourrey C."/>
            <person name="LaButti K."/>
            <person name="Lindquist E.A."/>
            <person name="Lipzen A."/>
            <person name="Lundell T."/>
            <person name="Morin E."/>
            <person name="Murat C."/>
            <person name="Sun H."/>
            <person name="Tunlid A."/>
            <person name="Henrissat B."/>
            <person name="Grigoriev I.V."/>
            <person name="Hibbett D.S."/>
            <person name="Martin F."/>
            <person name="Nordberg H.P."/>
            <person name="Cantor M.N."/>
            <person name="Hua S.X."/>
        </authorList>
    </citation>
    <scope>NUCLEOTIDE SEQUENCE [LARGE SCALE GENOMIC DNA]</scope>
    <source>
        <strain evidence="1 2">F 1598</strain>
    </source>
</reference>
<accession>A0A0C3BHA1</accession>
<evidence type="ECO:0000313" key="2">
    <source>
        <dbReference type="Proteomes" id="UP000054166"/>
    </source>
</evidence>
<dbReference type="Proteomes" id="UP000054166">
    <property type="component" value="Unassembled WGS sequence"/>
</dbReference>
<reference evidence="2" key="2">
    <citation type="submission" date="2015-01" db="EMBL/GenBank/DDBJ databases">
        <title>Evolutionary Origins and Diversification of the Mycorrhizal Mutualists.</title>
        <authorList>
            <consortium name="DOE Joint Genome Institute"/>
            <consortium name="Mycorrhizal Genomics Consortium"/>
            <person name="Kohler A."/>
            <person name="Kuo A."/>
            <person name="Nagy L.G."/>
            <person name="Floudas D."/>
            <person name="Copeland A."/>
            <person name="Barry K.W."/>
            <person name="Cichocki N."/>
            <person name="Veneault-Fourrey C."/>
            <person name="LaButti K."/>
            <person name="Lindquist E.A."/>
            <person name="Lipzen A."/>
            <person name="Lundell T."/>
            <person name="Morin E."/>
            <person name="Murat C."/>
            <person name="Riley R."/>
            <person name="Ohm R."/>
            <person name="Sun H."/>
            <person name="Tunlid A."/>
            <person name="Henrissat B."/>
            <person name="Grigoriev I.V."/>
            <person name="Hibbett D.S."/>
            <person name="Martin F."/>
        </authorList>
    </citation>
    <scope>NUCLEOTIDE SEQUENCE [LARGE SCALE GENOMIC DNA]</scope>
    <source>
        <strain evidence="2">F 1598</strain>
    </source>
</reference>
<organism evidence="1 2">
    <name type="scientific">Piloderma croceum (strain F 1598)</name>
    <dbReference type="NCBI Taxonomy" id="765440"/>
    <lineage>
        <taxon>Eukaryota</taxon>
        <taxon>Fungi</taxon>
        <taxon>Dikarya</taxon>
        <taxon>Basidiomycota</taxon>
        <taxon>Agaricomycotina</taxon>
        <taxon>Agaricomycetes</taxon>
        <taxon>Agaricomycetidae</taxon>
        <taxon>Atheliales</taxon>
        <taxon>Atheliaceae</taxon>
        <taxon>Piloderma</taxon>
    </lineage>
</organism>
<name>A0A0C3BHA1_PILCF</name>